<dbReference type="InterPro" id="IPR036413">
    <property type="entry name" value="YaeB-like_sf"/>
</dbReference>
<dbReference type="Proteomes" id="UP000002010">
    <property type="component" value="Chromosome"/>
</dbReference>
<evidence type="ECO:0000313" key="5">
    <source>
        <dbReference type="EMBL" id="ACO75995.1"/>
    </source>
</evidence>
<organism evidence="5 6">
    <name type="scientific">Laribacter hongkongensis (strain HLHK9)</name>
    <dbReference type="NCBI Taxonomy" id="557598"/>
    <lineage>
        <taxon>Bacteria</taxon>
        <taxon>Pseudomonadati</taxon>
        <taxon>Pseudomonadota</taxon>
        <taxon>Betaproteobacteria</taxon>
        <taxon>Neisseriales</taxon>
        <taxon>Aquaspirillaceae</taxon>
        <taxon>Laribacter</taxon>
    </lineage>
</organism>
<comment type="similarity">
    <text evidence="2">Belongs to the tRNA methyltransferase O family.</text>
</comment>
<proteinExistence type="inferred from homology"/>
<dbReference type="PANTHER" id="PTHR12818">
    <property type="entry name" value="TRNA (ADENINE(37)-N6)-METHYLTRANSFERASE"/>
    <property type="match status" value="1"/>
</dbReference>
<reference evidence="5 6" key="1">
    <citation type="journal article" date="2009" name="PLoS Genet.">
        <title>The complete genome and proteome of Laribacter hongkongensis reveal potential mechanisms for adaptations to different temperatures and habitats.</title>
        <authorList>
            <person name="Woo P.C."/>
            <person name="Lau S.K."/>
            <person name="Tse H."/>
            <person name="Teng J.L."/>
            <person name="Curreem S.O."/>
            <person name="Tsang A.K."/>
            <person name="Fan R.Y."/>
            <person name="Wong G.K."/>
            <person name="Huang Y."/>
            <person name="Loman N.J."/>
            <person name="Snyder L.A."/>
            <person name="Cai J.J."/>
            <person name="Huang J.D."/>
            <person name="Mak W."/>
            <person name="Pallen M.J."/>
            <person name="Lok S."/>
            <person name="Yuen K.Y."/>
        </authorList>
    </citation>
    <scope>NUCLEOTIDE SEQUENCE [LARGE SCALE GENOMIC DNA]</scope>
    <source>
        <strain evidence="5 6">HLHK9</strain>
    </source>
</reference>
<dbReference type="SUPFAM" id="SSF118196">
    <property type="entry name" value="YaeB-like"/>
    <property type="match status" value="1"/>
</dbReference>
<dbReference type="PROSITE" id="PS01318">
    <property type="entry name" value="TSAA_1"/>
    <property type="match status" value="1"/>
</dbReference>
<dbReference type="Gene3D" id="3.30.2310.10">
    <property type="entry name" value="YaeB-like"/>
    <property type="match status" value="1"/>
</dbReference>
<gene>
    <name evidence="5" type="ordered locus">LHK_03017</name>
</gene>
<dbReference type="Pfam" id="PF01980">
    <property type="entry name" value="TrmO_N"/>
    <property type="match status" value="1"/>
</dbReference>
<feature type="region of interest" description="Disordered" evidence="3">
    <location>
        <begin position="1"/>
        <end position="47"/>
    </location>
</feature>
<dbReference type="InterPro" id="IPR023368">
    <property type="entry name" value="UPF0066_cons_site"/>
</dbReference>
<dbReference type="EMBL" id="CP001154">
    <property type="protein sequence ID" value="ACO75995.1"/>
    <property type="molecule type" value="Genomic_DNA"/>
</dbReference>
<name>C1D5H8_LARHH</name>
<dbReference type="AlphaFoldDB" id="C1D5H8"/>
<evidence type="ECO:0000256" key="1">
    <source>
        <dbReference type="ARBA" id="ARBA00022691"/>
    </source>
</evidence>
<dbReference type="InterPro" id="IPR040372">
    <property type="entry name" value="YaeB-like"/>
</dbReference>
<dbReference type="STRING" id="557598.LHK_03017"/>
<keyword evidence="6" id="KW-1185">Reference proteome</keyword>
<evidence type="ECO:0000256" key="3">
    <source>
        <dbReference type="SAM" id="MobiDB-lite"/>
    </source>
</evidence>
<accession>C1D5H8</accession>
<protein>
    <submittedName>
        <fullName evidence="5">Regulator protein</fullName>
    </submittedName>
</protein>
<feature type="domain" description="TsaA-like" evidence="4">
    <location>
        <begin position="69"/>
        <end position="206"/>
    </location>
</feature>
<dbReference type="PROSITE" id="PS51668">
    <property type="entry name" value="TSAA_2"/>
    <property type="match status" value="1"/>
</dbReference>
<dbReference type="InterPro" id="IPR036414">
    <property type="entry name" value="YaeB_N_sf"/>
</dbReference>
<keyword evidence="1" id="KW-0949">S-adenosyl-L-methionine</keyword>
<dbReference type="NCBIfam" id="TIGR00104">
    <property type="entry name" value="tRNA_TsaA"/>
    <property type="match status" value="1"/>
</dbReference>
<dbReference type="Pfam" id="PF18389">
    <property type="entry name" value="TrmO_C"/>
    <property type="match status" value="1"/>
</dbReference>
<evidence type="ECO:0000313" key="6">
    <source>
        <dbReference type="Proteomes" id="UP000002010"/>
    </source>
</evidence>
<evidence type="ECO:0000256" key="2">
    <source>
        <dbReference type="ARBA" id="ARBA00033753"/>
    </source>
</evidence>
<dbReference type="CDD" id="cd09281">
    <property type="entry name" value="UPF0066"/>
    <property type="match status" value="1"/>
</dbReference>
<dbReference type="InterPro" id="IPR023370">
    <property type="entry name" value="TrmO-like_N"/>
</dbReference>
<dbReference type="PANTHER" id="PTHR12818:SF0">
    <property type="entry name" value="TRNA (ADENINE(37)-N6)-METHYLTRANSFERASE"/>
    <property type="match status" value="1"/>
</dbReference>
<dbReference type="Gene3D" id="2.40.30.70">
    <property type="entry name" value="YaeB-like"/>
    <property type="match status" value="1"/>
</dbReference>
<dbReference type="KEGG" id="lhk:LHK_03017"/>
<dbReference type="HOGENOM" id="CLU_013458_3_0_4"/>
<sequence>MQSDNRPDITYRQAGRQARIPRGQQTHTSATTRDRLPDASPGGICGLPAPAGLPTMRSLTVTGFAMDAMTPVGYIRSPFADKFGVPRQPRLAPHARAELQLQPPFDHPDCVRGLDGYSHVWLTFVFHAHLGRDWKPLVRPPRLGGNDKLGVFASRSTFRPNPLGLSLVELLAVEPGRLLLAGADLVDGTPVLDIKPYIPFSDSVAGARCDWVPAPPPTLPLRWTPLAAAQLAQLADRDLAALIGEVLTQDPRPAFHDDPARIYGVRLASLDVRFRVDAGGVEVVELVDAGTTHASKV</sequence>
<dbReference type="eggNOG" id="COG1720">
    <property type="taxonomic scope" value="Bacteria"/>
</dbReference>
<dbReference type="InterPro" id="IPR041369">
    <property type="entry name" value="TrmO_C"/>
</dbReference>
<evidence type="ECO:0000259" key="4">
    <source>
        <dbReference type="PROSITE" id="PS51668"/>
    </source>
</evidence>